<dbReference type="PANTHER" id="PTHR19282">
    <property type="entry name" value="TETRASPANIN"/>
    <property type="match status" value="1"/>
</dbReference>
<dbReference type="PIRSF" id="PIRSF002419">
    <property type="entry name" value="Tetraspanin"/>
    <property type="match status" value="1"/>
</dbReference>
<dbReference type="GeneTree" id="ENSGT00940000161376"/>
<evidence type="ECO:0000256" key="7">
    <source>
        <dbReference type="RuleBase" id="RU361218"/>
    </source>
</evidence>
<evidence type="ECO:0000256" key="4">
    <source>
        <dbReference type="ARBA" id="ARBA00022989"/>
    </source>
</evidence>
<organism evidence="8 9">
    <name type="scientific">Sander lucioperca</name>
    <name type="common">Pike-perch</name>
    <name type="synonym">Perca lucioperca</name>
    <dbReference type="NCBI Taxonomy" id="283035"/>
    <lineage>
        <taxon>Eukaryota</taxon>
        <taxon>Metazoa</taxon>
        <taxon>Chordata</taxon>
        <taxon>Craniata</taxon>
        <taxon>Vertebrata</taxon>
        <taxon>Euteleostomi</taxon>
        <taxon>Actinopterygii</taxon>
        <taxon>Neopterygii</taxon>
        <taxon>Teleostei</taxon>
        <taxon>Neoteleostei</taxon>
        <taxon>Acanthomorphata</taxon>
        <taxon>Eupercaria</taxon>
        <taxon>Perciformes</taxon>
        <taxon>Percoidei</taxon>
        <taxon>Percidae</taxon>
        <taxon>Luciopercinae</taxon>
        <taxon>Sander</taxon>
    </lineage>
</organism>
<dbReference type="Proteomes" id="UP000694568">
    <property type="component" value="Unplaced"/>
</dbReference>
<dbReference type="AlphaFoldDB" id="A0A8C9ZG89"/>
<gene>
    <name evidence="8" type="primary">LOC116051985</name>
</gene>
<feature type="disulfide bond" evidence="6">
    <location>
        <begin position="143"/>
        <end position="159"/>
    </location>
</feature>
<dbReference type="InterPro" id="IPR000301">
    <property type="entry name" value="Tetraspanin_animals"/>
</dbReference>
<dbReference type="Gene3D" id="1.10.1450.10">
    <property type="entry name" value="Tetraspanin"/>
    <property type="match status" value="1"/>
</dbReference>
<evidence type="ECO:0000313" key="8">
    <source>
        <dbReference type="Ensembl" id="ENSSLUP00000038005.1"/>
    </source>
</evidence>
<dbReference type="Pfam" id="PF00335">
    <property type="entry name" value="Tetraspanin"/>
    <property type="match status" value="1"/>
</dbReference>
<evidence type="ECO:0000313" key="9">
    <source>
        <dbReference type="Proteomes" id="UP000694568"/>
    </source>
</evidence>
<keyword evidence="4 7" id="KW-1133">Transmembrane helix</keyword>
<proteinExistence type="inferred from homology"/>
<dbReference type="GO" id="GO:1900746">
    <property type="term" value="P:regulation of vascular endothelial growth factor signaling pathway"/>
    <property type="evidence" value="ECO:0007669"/>
    <property type="project" value="TreeGrafter"/>
</dbReference>
<dbReference type="InterPro" id="IPR008952">
    <property type="entry name" value="Tetraspanin_EC2_sf"/>
</dbReference>
<name>A0A8C9ZG89_SANLU</name>
<feature type="transmembrane region" description="Helical" evidence="7">
    <location>
        <begin position="12"/>
        <end position="33"/>
    </location>
</feature>
<sequence>MTQVNCCLKWLLTIFNIIFAIVGIIIIVVTLNSQFTYANGALALDVHTFRKPELYIVGSIIMVIAILGAVGAYRESKACMILFLVCMILGSIVMLLPGTLLAVIRPQVASMQEETYRGYLPLDKAPADKRHEVDSMQREMQCCGLFSYKDWEGNIPDSCLCNKLEEMEGKCQTVDYRGLLQGVVQQKKSVYIQACFPIVSFSTLLLFDVVMGTFFTLAVLGLLGMVLSSIMIHQLRNPNRPVGVLMSVPAYFNQPPPKYEELQNIVPSTN</sequence>
<comment type="subcellular location">
    <subcellularLocation>
        <location evidence="1 7">Membrane</location>
        <topology evidence="1 7">Multi-pass membrane protein</topology>
    </subcellularLocation>
</comment>
<protein>
    <recommendedName>
        <fullName evidence="7">Tetraspanin</fullName>
    </recommendedName>
</protein>
<feature type="transmembrane region" description="Helical" evidence="7">
    <location>
        <begin position="213"/>
        <end position="232"/>
    </location>
</feature>
<evidence type="ECO:0000256" key="6">
    <source>
        <dbReference type="PIRSR" id="PIRSR002419-1"/>
    </source>
</evidence>
<reference evidence="8" key="2">
    <citation type="submission" date="2025-09" db="UniProtKB">
        <authorList>
            <consortium name="Ensembl"/>
        </authorList>
    </citation>
    <scope>IDENTIFICATION</scope>
</reference>
<keyword evidence="3 7" id="KW-0812">Transmembrane</keyword>
<dbReference type="InterPro" id="IPR018499">
    <property type="entry name" value="Tetraspanin/Peripherin"/>
</dbReference>
<accession>A0A8C9ZG89</accession>
<keyword evidence="9" id="KW-1185">Reference proteome</keyword>
<feature type="transmembrane region" description="Helical" evidence="7">
    <location>
        <begin position="80"/>
        <end position="104"/>
    </location>
</feature>
<evidence type="ECO:0000256" key="5">
    <source>
        <dbReference type="ARBA" id="ARBA00023136"/>
    </source>
</evidence>
<dbReference type="SUPFAM" id="SSF48652">
    <property type="entry name" value="Tetraspanin"/>
    <property type="match status" value="1"/>
</dbReference>
<evidence type="ECO:0000256" key="1">
    <source>
        <dbReference type="ARBA" id="ARBA00004141"/>
    </source>
</evidence>
<evidence type="ECO:0000256" key="3">
    <source>
        <dbReference type="ARBA" id="ARBA00022692"/>
    </source>
</evidence>
<keyword evidence="5 7" id="KW-0472">Membrane</keyword>
<dbReference type="Ensembl" id="ENSSLUT00000039178.1">
    <property type="protein sequence ID" value="ENSSLUP00000038005.1"/>
    <property type="gene ID" value="ENSSLUG00000016955.1"/>
</dbReference>
<feature type="disulfide bond" evidence="6">
    <location>
        <begin position="142"/>
        <end position="171"/>
    </location>
</feature>
<dbReference type="GO" id="GO:0005886">
    <property type="term" value="C:plasma membrane"/>
    <property type="evidence" value="ECO:0007669"/>
    <property type="project" value="TreeGrafter"/>
</dbReference>
<reference evidence="8" key="1">
    <citation type="submission" date="2025-08" db="UniProtKB">
        <authorList>
            <consortium name="Ensembl"/>
        </authorList>
    </citation>
    <scope>IDENTIFICATION</scope>
</reference>
<dbReference type="PANTHER" id="PTHR19282:SF456">
    <property type="entry name" value="CD63 MOLECULE"/>
    <property type="match status" value="1"/>
</dbReference>
<dbReference type="PRINTS" id="PR00259">
    <property type="entry name" value="TMFOUR"/>
</dbReference>
<keyword evidence="6" id="KW-1015">Disulfide bond</keyword>
<evidence type="ECO:0000256" key="2">
    <source>
        <dbReference type="ARBA" id="ARBA00006840"/>
    </source>
</evidence>
<comment type="similarity">
    <text evidence="2 7">Belongs to the tetraspanin (TM4SF) family.</text>
</comment>
<feature type="transmembrane region" description="Helical" evidence="7">
    <location>
        <begin position="54"/>
        <end position="74"/>
    </location>
</feature>